<dbReference type="PROSITE" id="PS51202">
    <property type="entry name" value="RCK_C"/>
    <property type="match status" value="1"/>
</dbReference>
<dbReference type="SUPFAM" id="SSF81340">
    <property type="entry name" value="Clc chloride channel"/>
    <property type="match status" value="1"/>
</dbReference>
<evidence type="ECO:0000256" key="1">
    <source>
        <dbReference type="ARBA" id="ARBA00004141"/>
    </source>
</evidence>
<feature type="transmembrane region" description="Helical" evidence="8">
    <location>
        <begin position="337"/>
        <end position="357"/>
    </location>
</feature>
<evidence type="ECO:0000313" key="15">
    <source>
        <dbReference type="Proteomes" id="UP001222182"/>
    </source>
</evidence>
<dbReference type="Gene3D" id="3.30.70.1450">
    <property type="entry name" value="Regulator of K+ conductance, C-terminal domain"/>
    <property type="match status" value="1"/>
</dbReference>
<reference evidence="12 15" key="3">
    <citation type="submission" date="2023-03" db="EMBL/GenBank/DDBJ databases">
        <title>Complete genome sequence of an Enterococcus faecalis urinary isolate.</title>
        <authorList>
            <person name="Brauer A.L."/>
            <person name="Armbruster C.E."/>
        </authorList>
    </citation>
    <scope>NUCLEOTIDE SEQUENCE [LARGE SCALE GENOMIC DNA]</scope>
    <source>
        <strain evidence="12 15">3143</strain>
    </source>
</reference>
<feature type="transmembrane region" description="Helical" evidence="8">
    <location>
        <begin position="273"/>
        <end position="290"/>
    </location>
</feature>
<accession>A0A7H0FSI0</accession>
<evidence type="ECO:0000313" key="13">
    <source>
        <dbReference type="Proteomes" id="UP000516122"/>
    </source>
</evidence>
<evidence type="ECO:0000259" key="9">
    <source>
        <dbReference type="PROSITE" id="PS51202"/>
    </source>
</evidence>
<feature type="transmembrane region" description="Helical" evidence="8">
    <location>
        <begin position="235"/>
        <end position="253"/>
    </location>
</feature>
<dbReference type="Pfam" id="PF02080">
    <property type="entry name" value="TrkA_C"/>
    <property type="match status" value="1"/>
</dbReference>
<dbReference type="InterPro" id="IPR006037">
    <property type="entry name" value="RCK_C"/>
</dbReference>
<protein>
    <submittedName>
        <fullName evidence="10">ClC family H(+)/Cl(-) exchange transporter</fullName>
    </submittedName>
</protein>
<feature type="transmembrane region" description="Helical" evidence="8">
    <location>
        <begin position="162"/>
        <end position="187"/>
    </location>
</feature>
<evidence type="ECO:0000256" key="3">
    <source>
        <dbReference type="ARBA" id="ARBA00022692"/>
    </source>
</evidence>
<dbReference type="GO" id="GO:0008324">
    <property type="term" value="F:monoatomic cation transmembrane transporter activity"/>
    <property type="evidence" value="ECO:0007669"/>
    <property type="project" value="InterPro"/>
</dbReference>
<dbReference type="Proteomes" id="UP001222182">
    <property type="component" value="Chromosome"/>
</dbReference>
<dbReference type="InterPro" id="IPR014743">
    <property type="entry name" value="Cl-channel_core"/>
</dbReference>
<dbReference type="Proteomes" id="UP000516122">
    <property type="component" value="Chromosome"/>
</dbReference>
<keyword evidence="4 8" id="KW-1133">Transmembrane helix</keyword>
<comment type="subcellular location">
    <subcellularLocation>
        <location evidence="1">Membrane</location>
        <topology evidence="1">Multi-pass membrane protein</topology>
    </subcellularLocation>
</comment>
<dbReference type="PANTHER" id="PTHR45711">
    <property type="entry name" value="CHLORIDE CHANNEL PROTEIN"/>
    <property type="match status" value="1"/>
</dbReference>
<reference evidence="11 14" key="2">
    <citation type="submission" date="2023-02" db="EMBL/GenBank/DDBJ databases">
        <title>Results of the 2020 Genomic Proficiency Test for the network of European Union Reference Laboratory for Antimicrobial Resistance assessing whole genome sequencing capacities.</title>
        <authorList>
            <person name="Hoffmann M."/>
            <person name="Luo Y."/>
            <person name="Sorensen L.H."/>
            <person name="Pedersen S.K."/>
            <person name="Hendriksen R.S."/>
        </authorList>
    </citation>
    <scope>NUCLEOTIDE SEQUENCE [LARGE SCALE GENOMIC DNA]</scope>
    <source>
        <strain evidence="11 14">GENOMIC22-006</strain>
    </source>
</reference>
<keyword evidence="6 8" id="KW-0472">Membrane</keyword>
<evidence type="ECO:0000256" key="4">
    <source>
        <dbReference type="ARBA" id="ARBA00022989"/>
    </source>
</evidence>
<evidence type="ECO:0000313" key="12">
    <source>
        <dbReference type="EMBL" id="WER43378.1"/>
    </source>
</evidence>
<dbReference type="Pfam" id="PF00654">
    <property type="entry name" value="Voltage_CLC"/>
    <property type="match status" value="1"/>
</dbReference>
<gene>
    <name evidence="10" type="ORF">H9Q64_06905</name>
    <name evidence="12" type="ORF">P0083_03540</name>
    <name evidence="11" type="ORF">P0D81_13695</name>
</gene>
<dbReference type="EMBL" id="CP060804">
    <property type="protein sequence ID" value="QNP38996.1"/>
    <property type="molecule type" value="Genomic_DNA"/>
</dbReference>
<evidence type="ECO:0000256" key="6">
    <source>
        <dbReference type="ARBA" id="ARBA00023136"/>
    </source>
</evidence>
<feature type="transmembrane region" description="Helical" evidence="8">
    <location>
        <begin position="199"/>
        <end position="223"/>
    </location>
</feature>
<evidence type="ECO:0000256" key="2">
    <source>
        <dbReference type="ARBA" id="ARBA00022448"/>
    </source>
</evidence>
<dbReference type="SUPFAM" id="SSF116726">
    <property type="entry name" value="TrkA C-terminal domain-like"/>
    <property type="match status" value="1"/>
</dbReference>
<feature type="transmembrane region" description="Helical" evidence="8">
    <location>
        <begin position="311"/>
        <end position="331"/>
    </location>
</feature>
<dbReference type="Gene3D" id="1.10.3080.10">
    <property type="entry name" value="Clc chloride channel"/>
    <property type="match status" value="1"/>
</dbReference>
<dbReference type="GO" id="GO:0005247">
    <property type="term" value="F:voltage-gated chloride channel activity"/>
    <property type="evidence" value="ECO:0007669"/>
    <property type="project" value="TreeGrafter"/>
</dbReference>
<dbReference type="InterPro" id="IPR001807">
    <property type="entry name" value="ClC"/>
</dbReference>
<proteinExistence type="predicted"/>
<dbReference type="GO" id="GO:0005886">
    <property type="term" value="C:plasma membrane"/>
    <property type="evidence" value="ECO:0007669"/>
    <property type="project" value="TreeGrafter"/>
</dbReference>
<dbReference type="InterPro" id="IPR036721">
    <property type="entry name" value="RCK_C_sf"/>
</dbReference>
<evidence type="ECO:0000256" key="8">
    <source>
        <dbReference type="SAM" id="Phobius"/>
    </source>
</evidence>
<dbReference type="EMBL" id="CP119528">
    <property type="protein sequence ID" value="WER43378.1"/>
    <property type="molecule type" value="Genomic_DNA"/>
</dbReference>
<evidence type="ECO:0000313" key="14">
    <source>
        <dbReference type="Proteomes" id="UP001221642"/>
    </source>
</evidence>
<name>A0A7H0FSI0_ENTFL</name>
<feature type="transmembrane region" description="Helical" evidence="8">
    <location>
        <begin position="64"/>
        <end position="82"/>
    </location>
</feature>
<evidence type="ECO:0000256" key="7">
    <source>
        <dbReference type="ARBA" id="ARBA00023214"/>
    </source>
</evidence>
<dbReference type="AlphaFoldDB" id="A0A7H0FSI0"/>
<keyword evidence="5" id="KW-0406">Ion transport</keyword>
<dbReference type="Proteomes" id="UP001221642">
    <property type="component" value="Chromosome"/>
</dbReference>
<sequence length="525" mass="57771">MEAKNEMNNDVHEIKQLDGTRIGFILKGIVVGILVGFVVSLFRLGIEKIGEQVVHLYQTFHEKTFWMIPWFLFSLVLAYLLGRLIKSEPAIKGSGIPQVEGQLQGQLEIHWFPVLWKKFIGGILAISPGLFLGREGPSIQLGAVVGQGYSQWRQSTKSEEKILISSGASAGLAAAFNAPIAGLLFVLEEVHHSFSPLVWLTSFSAAISANFVSLHFFGLQPVLYIGPVKSLPLEYYWTLVLLGVLLGLLGWIYQKTLLSLPKVYGKIKGLSSNYYGFVSFILILPIGYFFPHLLGGGNQIVLALGNQPTTIWALVGLLVLRFVFSMVSYGSNLPGGIFLPILTLGAIIGTLYGSLLVQYVGMDPIFVKNFLIFAMAGYFTAIGKAPLTAIILVTEMVGNFSHLMSLGVVALVSYITIDSLGGKPIYESLLERLVPSKVSNIRGHKTIIELPITAESSLDDTMVRDFVWPKQMLLTSIRRGESEILTHGDTVMHVGDVLIILTDEKLAYQVKKEIYQKTLPNDLVN</sequence>
<evidence type="ECO:0000313" key="10">
    <source>
        <dbReference type="EMBL" id="QNP38996.1"/>
    </source>
</evidence>
<organism evidence="10 13">
    <name type="scientific">Enterococcus faecalis</name>
    <name type="common">Streptococcus faecalis</name>
    <dbReference type="NCBI Taxonomy" id="1351"/>
    <lineage>
        <taxon>Bacteria</taxon>
        <taxon>Bacillati</taxon>
        <taxon>Bacillota</taxon>
        <taxon>Bacilli</taxon>
        <taxon>Lactobacillales</taxon>
        <taxon>Enterococcaceae</taxon>
        <taxon>Enterococcus</taxon>
    </lineage>
</organism>
<evidence type="ECO:0000313" key="11">
    <source>
        <dbReference type="EMBL" id="WEH22075.1"/>
    </source>
</evidence>
<keyword evidence="2" id="KW-0813">Transport</keyword>
<dbReference type="PANTHER" id="PTHR45711:SF6">
    <property type="entry name" value="CHLORIDE CHANNEL PROTEIN"/>
    <property type="match status" value="1"/>
</dbReference>
<feature type="domain" description="RCK C-terminal" evidence="9">
    <location>
        <begin position="435"/>
        <end position="517"/>
    </location>
</feature>
<dbReference type="CDD" id="cd01031">
    <property type="entry name" value="EriC"/>
    <property type="match status" value="1"/>
</dbReference>
<keyword evidence="3 8" id="KW-0812">Transmembrane</keyword>
<dbReference type="EMBL" id="CP119159">
    <property type="protein sequence ID" value="WEH22075.1"/>
    <property type="molecule type" value="Genomic_DNA"/>
</dbReference>
<reference evidence="10 13" key="1">
    <citation type="submission" date="2020-08" db="EMBL/GenBank/DDBJ databases">
        <title>Enterococcus faecalis SF28073 genome assembly.</title>
        <authorList>
            <person name="Duerkop B.A."/>
            <person name="Johnson C.N."/>
        </authorList>
    </citation>
    <scope>NUCLEOTIDE SEQUENCE [LARGE SCALE GENOMIC DNA]</scope>
    <source>
        <strain evidence="10 13">SF28073</strain>
    </source>
</reference>
<dbReference type="PRINTS" id="PR00762">
    <property type="entry name" value="CLCHANNEL"/>
</dbReference>
<evidence type="ECO:0000256" key="5">
    <source>
        <dbReference type="ARBA" id="ARBA00023065"/>
    </source>
</evidence>
<dbReference type="GO" id="GO:0006813">
    <property type="term" value="P:potassium ion transport"/>
    <property type="evidence" value="ECO:0007669"/>
    <property type="project" value="InterPro"/>
</dbReference>
<feature type="transmembrane region" description="Helical" evidence="8">
    <location>
        <begin position="24"/>
        <end position="44"/>
    </location>
</feature>
<feature type="transmembrane region" description="Helical" evidence="8">
    <location>
        <begin position="369"/>
        <end position="393"/>
    </location>
</feature>
<keyword evidence="7" id="KW-0868">Chloride</keyword>